<name>A0A3E2MV66_MYCMR</name>
<gene>
    <name evidence="1" type="ORF">DAVIS_02966</name>
</gene>
<reference evidence="1 2" key="1">
    <citation type="journal article" date="2018" name="Sci. Rep.">
        <title>Extensive genomic diversity among Mycobacterium marinum strains revealed by whole genome sequencing.</title>
        <authorList>
            <person name="Das S."/>
            <person name="Pettersson B.M."/>
            <person name="Behra P.R."/>
            <person name="Mallick A."/>
            <person name="Cheramie M."/>
            <person name="Ramesh M."/>
            <person name="Shirreff L."/>
            <person name="DuCote T."/>
            <person name="Dasgupta S."/>
            <person name="Ennis D.G."/>
            <person name="Kirsebom L.A."/>
        </authorList>
    </citation>
    <scope>NUCLEOTIDE SEQUENCE [LARGE SCALE GENOMIC DNA]</scope>
    <source>
        <strain evidence="1 2">Davis1</strain>
    </source>
</reference>
<protein>
    <submittedName>
        <fullName evidence="1">Uncharacterized protein</fullName>
    </submittedName>
</protein>
<evidence type="ECO:0000313" key="2">
    <source>
        <dbReference type="Proteomes" id="UP000257451"/>
    </source>
</evidence>
<dbReference type="AlphaFoldDB" id="A0A3E2MV66"/>
<sequence precursor="true">MTNLSRRRPWAIAAALCALAVVGVVITAPVVDRAWPGNRGSGPEALAPGLAGLSDQKLAELLPTQAEFPPSWTVSDIKEFSGTFGYFRYQLYDEGLGFDPVECFAVVGVASTGAFDAAEVFGHDPTDPAEVADRRDIRVMVGREFDPSGFDKFMALVSRCPRFSSAAAGSYAVNILQNTHPAGAPQRFRYSVTTTIPGEPTDTTRTDYYSYARTSGLILTGMASTGHQQPFDSIFETTLQRITNR</sequence>
<comment type="caution">
    <text evidence="1">The sequence shown here is derived from an EMBL/GenBank/DDBJ whole genome shotgun (WGS) entry which is preliminary data.</text>
</comment>
<accession>A0A3E2MV66</accession>
<dbReference type="Proteomes" id="UP000257451">
    <property type="component" value="Unassembled WGS sequence"/>
</dbReference>
<proteinExistence type="predicted"/>
<organism evidence="1 2">
    <name type="scientific">Mycobacterium marinum</name>
    <dbReference type="NCBI Taxonomy" id="1781"/>
    <lineage>
        <taxon>Bacteria</taxon>
        <taxon>Bacillati</taxon>
        <taxon>Actinomycetota</taxon>
        <taxon>Actinomycetes</taxon>
        <taxon>Mycobacteriales</taxon>
        <taxon>Mycobacteriaceae</taxon>
        <taxon>Mycobacterium</taxon>
        <taxon>Mycobacterium ulcerans group</taxon>
    </lineage>
</organism>
<dbReference type="EMBL" id="PEDF01000089">
    <property type="protein sequence ID" value="RFZ40421.1"/>
    <property type="molecule type" value="Genomic_DNA"/>
</dbReference>
<dbReference type="RefSeq" id="WP_117432432.1">
    <property type="nucleotide sequence ID" value="NZ_BQLC01000029.1"/>
</dbReference>
<evidence type="ECO:0000313" key="1">
    <source>
        <dbReference type="EMBL" id="RFZ40421.1"/>
    </source>
</evidence>